<gene>
    <name evidence="2" type="ORF">SDC9_187142</name>
</gene>
<protein>
    <submittedName>
        <fullName evidence="2">Uncharacterized protein</fullName>
    </submittedName>
</protein>
<dbReference type="AlphaFoldDB" id="A0A645HTY4"/>
<accession>A0A645HTY4</accession>
<proteinExistence type="predicted"/>
<dbReference type="EMBL" id="VSSQ01095528">
    <property type="protein sequence ID" value="MPN39614.1"/>
    <property type="molecule type" value="Genomic_DNA"/>
</dbReference>
<evidence type="ECO:0000256" key="1">
    <source>
        <dbReference type="SAM" id="MobiDB-lite"/>
    </source>
</evidence>
<name>A0A645HTY4_9ZZZZ</name>
<reference evidence="2" key="1">
    <citation type="submission" date="2019-08" db="EMBL/GenBank/DDBJ databases">
        <authorList>
            <person name="Kucharzyk K."/>
            <person name="Murdoch R.W."/>
            <person name="Higgins S."/>
            <person name="Loffler F."/>
        </authorList>
    </citation>
    <scope>NUCLEOTIDE SEQUENCE</scope>
</reference>
<comment type="caution">
    <text evidence="2">The sequence shown here is derived from an EMBL/GenBank/DDBJ whole genome shotgun (WGS) entry which is preliminary data.</text>
</comment>
<organism evidence="2">
    <name type="scientific">bioreactor metagenome</name>
    <dbReference type="NCBI Taxonomy" id="1076179"/>
    <lineage>
        <taxon>unclassified sequences</taxon>
        <taxon>metagenomes</taxon>
        <taxon>ecological metagenomes</taxon>
    </lineage>
</organism>
<evidence type="ECO:0000313" key="2">
    <source>
        <dbReference type="EMBL" id="MPN39614.1"/>
    </source>
</evidence>
<feature type="region of interest" description="Disordered" evidence="1">
    <location>
        <begin position="49"/>
        <end position="74"/>
    </location>
</feature>
<sequence length="92" mass="10230">MIMRAIMPPPTITISPNFRKKNYSLLTTGPEKISPMWEQAGIIRRQAMDGSAPKGSLSREMSAPGHCMPPALLQAPTPSLRMDYARDYTLLQ</sequence>